<organism evidence="11 12">
    <name type="scientific">Streptomonospora halophila</name>
    <dbReference type="NCBI Taxonomy" id="427369"/>
    <lineage>
        <taxon>Bacteria</taxon>
        <taxon>Bacillati</taxon>
        <taxon>Actinomycetota</taxon>
        <taxon>Actinomycetes</taxon>
        <taxon>Streptosporangiales</taxon>
        <taxon>Nocardiopsidaceae</taxon>
        <taxon>Streptomonospora</taxon>
    </lineage>
</organism>
<feature type="active site" description="Nucleophile" evidence="7">
    <location>
        <position position="367"/>
    </location>
</feature>
<name>A0ABP9G3R2_9ACTN</name>
<reference evidence="12" key="1">
    <citation type="journal article" date="2019" name="Int. J. Syst. Evol. Microbiol.">
        <title>The Global Catalogue of Microorganisms (GCM) 10K type strain sequencing project: providing services to taxonomists for standard genome sequencing and annotation.</title>
        <authorList>
            <consortium name="The Broad Institute Genomics Platform"/>
            <consortium name="The Broad Institute Genome Sequencing Center for Infectious Disease"/>
            <person name="Wu L."/>
            <person name="Ma J."/>
        </authorList>
    </citation>
    <scope>NUCLEOTIDE SEQUENCE [LARGE SCALE GENOMIC DNA]</scope>
    <source>
        <strain evidence="12">JCM 18123</strain>
    </source>
</reference>
<dbReference type="InterPro" id="IPR041280">
    <property type="entry name" value="Big_10"/>
</dbReference>
<dbReference type="Gene3D" id="2.40.440.10">
    <property type="entry name" value="L,D-transpeptidase catalytic domain-like"/>
    <property type="match status" value="1"/>
</dbReference>
<evidence type="ECO:0000256" key="2">
    <source>
        <dbReference type="ARBA" id="ARBA00022679"/>
    </source>
</evidence>
<dbReference type="EMBL" id="BAABIK010000001">
    <property type="protein sequence ID" value="GAA4927452.1"/>
    <property type="molecule type" value="Genomic_DNA"/>
</dbReference>
<gene>
    <name evidence="11" type="ORF">GCM10023224_03100</name>
</gene>
<evidence type="ECO:0000313" key="11">
    <source>
        <dbReference type="EMBL" id="GAA4927452.1"/>
    </source>
</evidence>
<feature type="signal peptide" evidence="9">
    <location>
        <begin position="1"/>
        <end position="27"/>
    </location>
</feature>
<dbReference type="InterPro" id="IPR005490">
    <property type="entry name" value="LD_TPept_cat_dom"/>
</dbReference>
<evidence type="ECO:0000256" key="5">
    <source>
        <dbReference type="ARBA" id="ARBA00023315"/>
    </source>
</evidence>
<dbReference type="CDD" id="cd13432">
    <property type="entry name" value="LDT_IgD_like_2"/>
    <property type="match status" value="1"/>
</dbReference>
<feature type="active site" description="Proton donor/acceptor" evidence="7">
    <location>
        <position position="350"/>
    </location>
</feature>
<feature type="region of interest" description="Disordered" evidence="8">
    <location>
        <begin position="83"/>
        <end position="148"/>
    </location>
</feature>
<dbReference type="PANTHER" id="PTHR30582">
    <property type="entry name" value="L,D-TRANSPEPTIDASE"/>
    <property type="match status" value="1"/>
</dbReference>
<evidence type="ECO:0000256" key="4">
    <source>
        <dbReference type="ARBA" id="ARBA00022984"/>
    </source>
</evidence>
<evidence type="ECO:0000256" key="1">
    <source>
        <dbReference type="ARBA" id="ARBA00004752"/>
    </source>
</evidence>
<dbReference type="PROSITE" id="PS51257">
    <property type="entry name" value="PROKAR_LIPOPROTEIN"/>
    <property type="match status" value="1"/>
</dbReference>
<evidence type="ECO:0000259" key="10">
    <source>
        <dbReference type="PROSITE" id="PS52029"/>
    </source>
</evidence>
<dbReference type="Gene3D" id="2.60.40.3780">
    <property type="match status" value="1"/>
</dbReference>
<accession>A0ABP9G3R2</accession>
<keyword evidence="2" id="KW-0808">Transferase</keyword>
<feature type="domain" description="L,D-TPase catalytic" evidence="10">
    <location>
        <begin position="264"/>
        <end position="391"/>
    </location>
</feature>
<evidence type="ECO:0000256" key="3">
    <source>
        <dbReference type="ARBA" id="ARBA00022960"/>
    </source>
</evidence>
<evidence type="ECO:0000313" key="12">
    <source>
        <dbReference type="Proteomes" id="UP001499993"/>
    </source>
</evidence>
<comment type="caution">
    <text evidence="11">The sequence shown here is derived from an EMBL/GenBank/DDBJ whole genome shotgun (WGS) entry which is preliminary data.</text>
</comment>
<feature type="region of interest" description="Disordered" evidence="8">
    <location>
        <begin position="415"/>
        <end position="439"/>
    </location>
</feature>
<feature type="compositionally biased region" description="Low complexity" evidence="8">
    <location>
        <begin position="419"/>
        <end position="433"/>
    </location>
</feature>
<dbReference type="PROSITE" id="PS52029">
    <property type="entry name" value="LD_TPASE"/>
    <property type="match status" value="1"/>
</dbReference>
<dbReference type="InterPro" id="IPR050979">
    <property type="entry name" value="LD-transpeptidase"/>
</dbReference>
<dbReference type="RefSeq" id="WP_345555144.1">
    <property type="nucleotide sequence ID" value="NZ_BAABIK010000001.1"/>
</dbReference>
<proteinExistence type="predicted"/>
<dbReference type="Pfam" id="PF03734">
    <property type="entry name" value="YkuD"/>
    <property type="match status" value="1"/>
</dbReference>
<dbReference type="CDD" id="cd16913">
    <property type="entry name" value="YkuD_like"/>
    <property type="match status" value="1"/>
</dbReference>
<dbReference type="Pfam" id="PF17964">
    <property type="entry name" value="Big_10"/>
    <property type="match status" value="1"/>
</dbReference>
<sequence length="439" mass="46657">MKGRSLPTALRGAGVGLAGLALVLATACTGGSGSPTAAGEGETGPAVDVRISPKDGASEVEPDVPVTVEAADAKVTDVRIEQTGGAADAAAEESASPSPSGESGLGEVTGSLSEDESTWVSDRNLTPGSEVTVTATAENSDGEQTEVVSEFRTKQAVEGKRLELQSNFPTSGQTVGVGMPVIVNFDLPVENKAQVENSMEVTSETPVDGAWNWFGDTTAVFRPQEYWEPHQKVTVDLLLAGVEGSDGVYGIENHQLNFEVGREQISTIEDSQHTMTVERGGESIKTFPISNGRGDIRKYTTTSGVHLTMEKYDHLVMDSSTTGIPVDSPEGYKLDVDYAVRFSNSGEFTHAAPWNGRLGESNESHGCTNMSNADAKWFYEQSLMGDPLIINGTDRELEVDNGWGYWQRSWDEWLANSATGEPDTTDGEGTPGDVHGEDA</sequence>
<keyword evidence="3 7" id="KW-0133">Cell shape</keyword>
<evidence type="ECO:0000256" key="8">
    <source>
        <dbReference type="SAM" id="MobiDB-lite"/>
    </source>
</evidence>
<keyword evidence="9" id="KW-0732">Signal</keyword>
<keyword evidence="12" id="KW-1185">Reference proteome</keyword>
<keyword evidence="6 7" id="KW-0961">Cell wall biogenesis/degradation</keyword>
<evidence type="ECO:0000256" key="6">
    <source>
        <dbReference type="ARBA" id="ARBA00023316"/>
    </source>
</evidence>
<protein>
    <submittedName>
        <fullName evidence="11">Ig-like domain-containing protein</fullName>
    </submittedName>
</protein>
<feature type="compositionally biased region" description="Polar residues" evidence="8">
    <location>
        <begin position="118"/>
        <end position="139"/>
    </location>
</feature>
<feature type="chain" id="PRO_5047516812" evidence="9">
    <location>
        <begin position="28"/>
        <end position="439"/>
    </location>
</feature>
<dbReference type="SUPFAM" id="SSF141523">
    <property type="entry name" value="L,D-transpeptidase catalytic domain-like"/>
    <property type="match status" value="1"/>
</dbReference>
<dbReference type="InterPro" id="IPR038063">
    <property type="entry name" value="Transpep_catalytic_dom"/>
</dbReference>
<evidence type="ECO:0000256" key="9">
    <source>
        <dbReference type="SAM" id="SignalP"/>
    </source>
</evidence>
<keyword evidence="5" id="KW-0012">Acyltransferase</keyword>
<dbReference type="Gene3D" id="2.60.40.3710">
    <property type="match status" value="1"/>
</dbReference>
<feature type="region of interest" description="Disordered" evidence="8">
    <location>
        <begin position="29"/>
        <end position="62"/>
    </location>
</feature>
<feature type="compositionally biased region" description="Low complexity" evidence="8">
    <location>
        <begin position="84"/>
        <end position="106"/>
    </location>
</feature>
<dbReference type="PANTHER" id="PTHR30582:SF2">
    <property type="entry name" value="L,D-TRANSPEPTIDASE YCIB-RELATED"/>
    <property type="match status" value="1"/>
</dbReference>
<keyword evidence="4 7" id="KW-0573">Peptidoglycan synthesis</keyword>
<evidence type="ECO:0000256" key="7">
    <source>
        <dbReference type="PROSITE-ProRule" id="PRU01373"/>
    </source>
</evidence>
<comment type="pathway">
    <text evidence="1 7">Cell wall biogenesis; peptidoglycan biosynthesis.</text>
</comment>
<dbReference type="Proteomes" id="UP001499993">
    <property type="component" value="Unassembled WGS sequence"/>
</dbReference>